<evidence type="ECO:0000313" key="1">
    <source>
        <dbReference type="EMBL" id="MBD2606045.1"/>
    </source>
</evidence>
<dbReference type="RefSeq" id="WP_144238263.1">
    <property type="nucleotide sequence ID" value="NZ_JACJTA010000033.1"/>
</dbReference>
<organism evidence="1 2">
    <name type="scientific">Scytonema hofmannii FACHB-248</name>
    <dbReference type="NCBI Taxonomy" id="1842502"/>
    <lineage>
        <taxon>Bacteria</taxon>
        <taxon>Bacillati</taxon>
        <taxon>Cyanobacteriota</taxon>
        <taxon>Cyanophyceae</taxon>
        <taxon>Nostocales</taxon>
        <taxon>Scytonemataceae</taxon>
        <taxon>Scytonema</taxon>
    </lineage>
</organism>
<name>A0ABR8GRG1_9CYAN</name>
<comment type="caution">
    <text evidence="1">The sequence shown here is derived from an EMBL/GenBank/DDBJ whole genome shotgun (WGS) entry which is preliminary data.</text>
</comment>
<accession>A0ABR8GRG1</accession>
<reference evidence="1 2" key="1">
    <citation type="journal article" date="2020" name="ISME J.">
        <title>Comparative genomics reveals insights into cyanobacterial evolution and habitat adaptation.</title>
        <authorList>
            <person name="Chen M.Y."/>
            <person name="Teng W.K."/>
            <person name="Zhao L."/>
            <person name="Hu C.X."/>
            <person name="Zhou Y.K."/>
            <person name="Han B.P."/>
            <person name="Song L.R."/>
            <person name="Shu W.S."/>
        </authorList>
    </citation>
    <scope>NUCLEOTIDE SEQUENCE [LARGE SCALE GENOMIC DNA]</scope>
    <source>
        <strain evidence="1 2">FACHB-248</strain>
    </source>
</reference>
<dbReference type="EMBL" id="JACJTA010000033">
    <property type="protein sequence ID" value="MBD2606045.1"/>
    <property type="molecule type" value="Genomic_DNA"/>
</dbReference>
<keyword evidence="2" id="KW-1185">Reference proteome</keyword>
<proteinExistence type="predicted"/>
<gene>
    <name evidence="1" type="ORF">H6G81_16305</name>
</gene>
<sequence length="63" mass="7142">MSIWELLRSNWQLVNSRMGGSATLLCDNGGIRSYCSSREIRPHWLGNILFQGTAIALYQVRNS</sequence>
<protein>
    <submittedName>
        <fullName evidence="1">Uncharacterized protein</fullName>
    </submittedName>
</protein>
<evidence type="ECO:0000313" key="2">
    <source>
        <dbReference type="Proteomes" id="UP000660380"/>
    </source>
</evidence>
<dbReference type="Proteomes" id="UP000660380">
    <property type="component" value="Unassembled WGS sequence"/>
</dbReference>